<dbReference type="InterPro" id="IPR038390">
    <property type="entry name" value="Metal_Tscrpt_repr_sf"/>
</dbReference>
<dbReference type="OrthoDB" id="9811244at2"/>
<evidence type="ECO:0000313" key="2">
    <source>
        <dbReference type="Proteomes" id="UP000184016"/>
    </source>
</evidence>
<accession>A0A1M6QQD4</accession>
<reference evidence="2" key="1">
    <citation type="submission" date="2016-11" db="EMBL/GenBank/DDBJ databases">
        <authorList>
            <person name="Varghese N."/>
            <person name="Submissions S."/>
        </authorList>
    </citation>
    <scope>NUCLEOTIDE SEQUENCE [LARGE SCALE GENOMIC DNA]</scope>
    <source>
        <strain evidence="2">USBA-503</strain>
    </source>
</reference>
<dbReference type="AlphaFoldDB" id="A0A1M6QQD4"/>
<dbReference type="PANTHER" id="PTHR33677:SF3">
    <property type="entry name" value="COPPER-SENSING TRANSCRIPTIONAL REPRESSOR RICR"/>
    <property type="match status" value="1"/>
</dbReference>
<dbReference type="GO" id="GO:0046872">
    <property type="term" value="F:metal ion binding"/>
    <property type="evidence" value="ECO:0007669"/>
    <property type="project" value="InterPro"/>
</dbReference>
<keyword evidence="1" id="KW-0238">DNA-binding</keyword>
<dbReference type="RefSeq" id="WP_072873925.1">
    <property type="nucleotide sequence ID" value="NZ_FRAF01000010.1"/>
</dbReference>
<dbReference type="STRING" id="1830138.SAMN05443507_11080"/>
<gene>
    <name evidence="1" type="ORF">SAMN05443507_11080</name>
</gene>
<name>A0A1M6QQD4_9BACL</name>
<dbReference type="Pfam" id="PF02583">
    <property type="entry name" value="Trns_repr_metal"/>
    <property type="match status" value="1"/>
</dbReference>
<dbReference type="GO" id="GO:0003677">
    <property type="term" value="F:DNA binding"/>
    <property type="evidence" value="ECO:0007669"/>
    <property type="project" value="UniProtKB-KW"/>
</dbReference>
<proteinExistence type="predicted"/>
<dbReference type="InterPro" id="IPR003735">
    <property type="entry name" value="Metal_Tscrpt_repr"/>
</dbReference>
<keyword evidence="2" id="KW-1185">Reference proteome</keyword>
<protein>
    <submittedName>
        <fullName evidence="1">DNA-binding transcriptional regulator, FrmR family</fullName>
    </submittedName>
</protein>
<dbReference type="Gene3D" id="1.20.58.1000">
    <property type="entry name" value="Metal-sensitive repressor, helix protomer"/>
    <property type="match status" value="1"/>
</dbReference>
<evidence type="ECO:0000313" key="1">
    <source>
        <dbReference type="EMBL" id="SHK22416.1"/>
    </source>
</evidence>
<dbReference type="CDD" id="cd10148">
    <property type="entry name" value="CsoR-like_DUF156"/>
    <property type="match status" value="1"/>
</dbReference>
<dbReference type="EMBL" id="FRAF01000010">
    <property type="protein sequence ID" value="SHK22416.1"/>
    <property type="molecule type" value="Genomic_DNA"/>
</dbReference>
<sequence>MSHSYEKDKDNLLARLRRIEGQVRGVQKMIEDNRYCIDLLNQLAAIKSATHQVALAILEAHTRGCVADALHERTSEKEKIDELMQVIRQFSK</sequence>
<dbReference type="PANTHER" id="PTHR33677">
    <property type="entry name" value="TRANSCRIPTIONAL REPRESSOR FRMR-RELATED"/>
    <property type="match status" value="1"/>
</dbReference>
<dbReference type="GO" id="GO:0045892">
    <property type="term" value="P:negative regulation of DNA-templated transcription"/>
    <property type="evidence" value="ECO:0007669"/>
    <property type="project" value="UniProtKB-ARBA"/>
</dbReference>
<dbReference type="Proteomes" id="UP000184016">
    <property type="component" value="Unassembled WGS sequence"/>
</dbReference>
<organism evidence="1 2">
    <name type="scientific">Alicyclobacillus tolerans</name>
    <dbReference type="NCBI Taxonomy" id="90970"/>
    <lineage>
        <taxon>Bacteria</taxon>
        <taxon>Bacillati</taxon>
        <taxon>Bacillota</taxon>
        <taxon>Bacilli</taxon>
        <taxon>Bacillales</taxon>
        <taxon>Alicyclobacillaceae</taxon>
        <taxon>Alicyclobacillus</taxon>
    </lineage>
</organism>